<dbReference type="PRINTS" id="PR00364">
    <property type="entry name" value="DISEASERSIST"/>
</dbReference>
<dbReference type="Gene3D" id="3.40.50.300">
    <property type="entry name" value="P-loop containing nucleotide triphosphate hydrolases"/>
    <property type="match status" value="1"/>
</dbReference>
<evidence type="ECO:0000256" key="2">
    <source>
        <dbReference type="ARBA" id="ARBA00022614"/>
    </source>
</evidence>
<name>A0A8S0RUR1_OLEEU</name>
<comment type="caution">
    <text evidence="12">The sequence shown here is derived from an EMBL/GenBank/DDBJ whole genome shotgun (WGS) entry which is preliminary data.</text>
</comment>
<evidence type="ECO:0000256" key="4">
    <source>
        <dbReference type="ARBA" id="ARBA00022741"/>
    </source>
</evidence>
<dbReference type="Gene3D" id="3.80.10.10">
    <property type="entry name" value="Ribonuclease Inhibitor"/>
    <property type="match status" value="1"/>
</dbReference>
<evidence type="ECO:0000256" key="7">
    <source>
        <dbReference type="SAM" id="MobiDB-lite"/>
    </source>
</evidence>
<dbReference type="Pfam" id="PF18052">
    <property type="entry name" value="Rx_N"/>
    <property type="match status" value="1"/>
</dbReference>
<keyword evidence="2" id="KW-0433">Leucine-rich repeat</keyword>
<dbReference type="OrthoDB" id="2018467at2759"/>
<dbReference type="GO" id="GO:0051707">
    <property type="term" value="P:response to other organism"/>
    <property type="evidence" value="ECO:0007669"/>
    <property type="project" value="UniProtKB-ARBA"/>
</dbReference>
<organism evidence="12 13">
    <name type="scientific">Olea europaea subsp. europaea</name>
    <dbReference type="NCBI Taxonomy" id="158383"/>
    <lineage>
        <taxon>Eukaryota</taxon>
        <taxon>Viridiplantae</taxon>
        <taxon>Streptophyta</taxon>
        <taxon>Embryophyta</taxon>
        <taxon>Tracheophyta</taxon>
        <taxon>Spermatophyta</taxon>
        <taxon>Magnoliopsida</taxon>
        <taxon>eudicotyledons</taxon>
        <taxon>Gunneridae</taxon>
        <taxon>Pentapetalae</taxon>
        <taxon>asterids</taxon>
        <taxon>lamiids</taxon>
        <taxon>Lamiales</taxon>
        <taxon>Oleaceae</taxon>
        <taxon>Oleeae</taxon>
        <taxon>Olea</taxon>
    </lineage>
</organism>
<protein>
    <submittedName>
        <fullName evidence="12">Disease resistance RGA3</fullName>
    </submittedName>
</protein>
<evidence type="ECO:0000256" key="3">
    <source>
        <dbReference type="ARBA" id="ARBA00022737"/>
    </source>
</evidence>
<dbReference type="SUPFAM" id="SSF52058">
    <property type="entry name" value="L domain-like"/>
    <property type="match status" value="1"/>
</dbReference>
<reference evidence="12 13" key="1">
    <citation type="submission" date="2019-12" db="EMBL/GenBank/DDBJ databases">
        <authorList>
            <person name="Alioto T."/>
            <person name="Alioto T."/>
            <person name="Gomez Garrido J."/>
        </authorList>
    </citation>
    <scope>NUCLEOTIDE SEQUENCE [LARGE SCALE GENOMIC DNA]</scope>
</reference>
<dbReference type="Proteomes" id="UP000594638">
    <property type="component" value="Unassembled WGS sequence"/>
</dbReference>
<keyword evidence="5" id="KW-0611">Plant defense</keyword>
<evidence type="ECO:0000313" key="13">
    <source>
        <dbReference type="Proteomes" id="UP000594638"/>
    </source>
</evidence>
<evidence type="ECO:0000256" key="1">
    <source>
        <dbReference type="ARBA" id="ARBA00008894"/>
    </source>
</evidence>
<dbReference type="Gramene" id="OE9A041094T1">
    <property type="protein sequence ID" value="OE9A041094C1"/>
    <property type="gene ID" value="OE9A041094"/>
</dbReference>
<comment type="similarity">
    <text evidence="1">Belongs to the disease resistance NB-LRR family.</text>
</comment>
<dbReference type="InterPro" id="IPR002182">
    <property type="entry name" value="NB-ARC"/>
</dbReference>
<dbReference type="Gene3D" id="1.20.5.4130">
    <property type="match status" value="1"/>
</dbReference>
<dbReference type="PANTHER" id="PTHR36766:SF48">
    <property type="entry name" value="DISEASE RESISTANCE PROTEIN RGA3"/>
    <property type="match status" value="1"/>
</dbReference>
<dbReference type="GO" id="GO:0006952">
    <property type="term" value="P:defense response"/>
    <property type="evidence" value="ECO:0007669"/>
    <property type="project" value="UniProtKB-KW"/>
</dbReference>
<dbReference type="Pfam" id="PF23559">
    <property type="entry name" value="WHD_DRP"/>
    <property type="match status" value="1"/>
</dbReference>
<evidence type="ECO:0000256" key="5">
    <source>
        <dbReference type="ARBA" id="ARBA00022821"/>
    </source>
</evidence>
<dbReference type="InterPro" id="IPR058922">
    <property type="entry name" value="WHD_DRP"/>
</dbReference>
<dbReference type="Pfam" id="PF25019">
    <property type="entry name" value="LRR_R13L1-DRL21"/>
    <property type="match status" value="1"/>
</dbReference>
<dbReference type="GO" id="GO:0043531">
    <property type="term" value="F:ADP binding"/>
    <property type="evidence" value="ECO:0007669"/>
    <property type="project" value="InterPro"/>
</dbReference>
<feature type="domain" description="R13L1/DRL21-like LRR repeat region" evidence="11">
    <location>
        <begin position="661"/>
        <end position="789"/>
    </location>
</feature>
<evidence type="ECO:0000313" key="12">
    <source>
        <dbReference type="EMBL" id="CAA2983366.1"/>
    </source>
</evidence>
<proteinExistence type="inferred from homology"/>
<feature type="region of interest" description="Disordered" evidence="7">
    <location>
        <begin position="725"/>
        <end position="744"/>
    </location>
</feature>
<keyword evidence="3" id="KW-0677">Repeat</keyword>
<evidence type="ECO:0000259" key="10">
    <source>
        <dbReference type="Pfam" id="PF23559"/>
    </source>
</evidence>
<dbReference type="InterPro" id="IPR056789">
    <property type="entry name" value="LRR_R13L1-DRL21"/>
</dbReference>
<sequence>MASIFVPPILQVIIEKIADPVIRRAVDSYNLQDNLRKLQRTLPKVQAVIQDAEERQITDEAVRIWLCQLKDAACEVEDELAKFEADSEYFPSRFYSTSDLRTILDNLEKAATDGLSLHLAERNIEDEQFDKKETSSFVIGSKVYGREEDKRKIIDMLLTPSGIVGGGTTSVISIVGTPGIGKTTLAQFIYNHDKVKKHFDDLRIWVFVSRDFDTKRIMKEIIEKSTGNKCDLMDLDGLHTQMWESLKEKKYLLVLDDVWSEDQDDWDKLMPLFECGLDESKILVTTRSQKAASVIRNSVTAYRLKGLSNDDSWKIFTERASFTRTEEEKYPNLLAIGKELMRKCGGVPLAAKILGGLMRFKREEREWLNVQNSNLWSWKDYKKKILPALLVSYIHLPPHLKHCFAFCSIFPKNYEIKREKLIHMWMALGLILPDGGSKALEEIGDEYFNELVWMSVFEDVMEYEDGAIRRYMINEDFHSLAQSLTENEYLVLENRPAGNNLDQVRHASIVSKHISSPIPDALLRVKNLRTLLVFSEGGALEECSDIFKNFRWLRMLDLSGCLVQLPSMNFLPLLKHLDLSNNHFYYLPSQISFLCSLLTLNLFGCYNLERLPDLSRIRGLRHLNISGCEALKEMPFGIELLLNLRTLPIFIVSKHAGSLSDLELLKLGGELKIKDLERVDHVKEVESMPLMNKEYLESLGLCWGNEAADLIMNPALEANIARFQERKEHAPGPSGEPETRASDRDRDLAGRVLAGLQPHKNLKKMFIVGYPGIMFSNWVLPNLTEMVLIN</sequence>
<evidence type="ECO:0000259" key="9">
    <source>
        <dbReference type="Pfam" id="PF18052"/>
    </source>
</evidence>
<dbReference type="Pfam" id="PF00931">
    <property type="entry name" value="NB-ARC"/>
    <property type="match status" value="1"/>
</dbReference>
<dbReference type="FunFam" id="3.40.50.300:FF:001091">
    <property type="entry name" value="Probable disease resistance protein At1g61300"/>
    <property type="match status" value="1"/>
</dbReference>
<evidence type="ECO:0000259" key="11">
    <source>
        <dbReference type="Pfam" id="PF25019"/>
    </source>
</evidence>
<feature type="domain" description="Disease resistance N-terminal" evidence="9">
    <location>
        <begin position="10"/>
        <end position="86"/>
    </location>
</feature>
<keyword evidence="4" id="KW-0547">Nucleotide-binding</keyword>
<dbReference type="EMBL" id="CACTIH010003727">
    <property type="protein sequence ID" value="CAA2983366.1"/>
    <property type="molecule type" value="Genomic_DNA"/>
</dbReference>
<keyword evidence="13" id="KW-1185">Reference proteome</keyword>
<dbReference type="Gene3D" id="1.10.10.10">
    <property type="entry name" value="Winged helix-like DNA-binding domain superfamily/Winged helix DNA-binding domain"/>
    <property type="match status" value="1"/>
</dbReference>
<evidence type="ECO:0000256" key="6">
    <source>
        <dbReference type="ARBA" id="ARBA00022840"/>
    </source>
</evidence>
<dbReference type="InterPro" id="IPR027417">
    <property type="entry name" value="P-loop_NTPase"/>
</dbReference>
<dbReference type="InterPro" id="IPR042197">
    <property type="entry name" value="Apaf_helical"/>
</dbReference>
<dbReference type="PANTHER" id="PTHR36766">
    <property type="entry name" value="PLANT BROAD-SPECTRUM MILDEW RESISTANCE PROTEIN RPW8"/>
    <property type="match status" value="1"/>
</dbReference>
<dbReference type="InterPro" id="IPR041118">
    <property type="entry name" value="Rx_N"/>
</dbReference>
<dbReference type="InterPro" id="IPR036388">
    <property type="entry name" value="WH-like_DNA-bd_sf"/>
</dbReference>
<accession>A0A8S0RUR1</accession>
<gene>
    <name evidence="12" type="ORF">OLEA9_A041094</name>
</gene>
<keyword evidence="6" id="KW-0067">ATP-binding</keyword>
<dbReference type="InterPro" id="IPR032675">
    <property type="entry name" value="LRR_dom_sf"/>
</dbReference>
<dbReference type="GO" id="GO:0005524">
    <property type="term" value="F:ATP binding"/>
    <property type="evidence" value="ECO:0007669"/>
    <property type="project" value="UniProtKB-KW"/>
</dbReference>
<dbReference type="Gene3D" id="1.10.8.430">
    <property type="entry name" value="Helical domain of apoptotic protease-activating factors"/>
    <property type="match status" value="1"/>
</dbReference>
<feature type="domain" description="Disease resistance protein winged helix" evidence="10">
    <location>
        <begin position="409"/>
        <end position="481"/>
    </location>
</feature>
<dbReference type="SUPFAM" id="SSF52540">
    <property type="entry name" value="P-loop containing nucleoside triphosphate hydrolases"/>
    <property type="match status" value="1"/>
</dbReference>
<evidence type="ECO:0000259" key="8">
    <source>
        <dbReference type="Pfam" id="PF00931"/>
    </source>
</evidence>
<feature type="domain" description="NB-ARC" evidence="8">
    <location>
        <begin position="147"/>
        <end position="320"/>
    </location>
</feature>
<dbReference type="AlphaFoldDB" id="A0A8S0RUR1"/>